<reference evidence="7 8" key="1">
    <citation type="submission" date="2016-07" db="EMBL/GenBank/DDBJ databases">
        <title>Pervasive Adenine N6-methylation of Active Genes in Fungi.</title>
        <authorList>
            <consortium name="DOE Joint Genome Institute"/>
            <person name="Mondo S.J."/>
            <person name="Dannebaum R.O."/>
            <person name="Kuo R.C."/>
            <person name="Labutti K."/>
            <person name="Haridas S."/>
            <person name="Kuo A."/>
            <person name="Salamov A."/>
            <person name="Ahrendt S.R."/>
            <person name="Lipzen A."/>
            <person name="Sullivan W."/>
            <person name="Andreopoulos W.B."/>
            <person name="Clum A."/>
            <person name="Lindquist E."/>
            <person name="Daum C."/>
            <person name="Ramamoorthy G.K."/>
            <person name="Gryganskyi A."/>
            <person name="Culley D."/>
            <person name="Magnuson J.K."/>
            <person name="James T.Y."/>
            <person name="O'Malley M.A."/>
            <person name="Stajich J.E."/>
            <person name="Spatafora J.W."/>
            <person name="Visel A."/>
            <person name="Grigoriev I.V."/>
        </authorList>
    </citation>
    <scope>NUCLEOTIDE SEQUENCE [LARGE SCALE GENOMIC DNA]</scope>
    <source>
        <strain evidence="7 8">62-1032</strain>
    </source>
</reference>
<dbReference type="Pfam" id="PF13664">
    <property type="entry name" value="DUF4149"/>
    <property type="match status" value="1"/>
</dbReference>
<feature type="non-terminal residue" evidence="7">
    <location>
        <position position="1"/>
    </location>
</feature>
<feature type="transmembrane region" description="Helical" evidence="5">
    <location>
        <begin position="83"/>
        <end position="103"/>
    </location>
</feature>
<name>A0A1Y2G1J6_9BASI</name>
<keyword evidence="2 5" id="KW-0812">Transmembrane</keyword>
<dbReference type="EMBL" id="MCGR01000003">
    <property type="protein sequence ID" value="ORY90766.1"/>
    <property type="molecule type" value="Genomic_DNA"/>
</dbReference>
<keyword evidence="3 5" id="KW-1133">Transmembrane helix</keyword>
<accession>A0A1Y2G1J6</accession>
<feature type="transmembrane region" description="Helical" evidence="5">
    <location>
        <begin position="140"/>
        <end position="165"/>
    </location>
</feature>
<evidence type="ECO:0000259" key="6">
    <source>
        <dbReference type="Pfam" id="PF13664"/>
    </source>
</evidence>
<organism evidence="7 8">
    <name type="scientific">Leucosporidium creatinivorum</name>
    <dbReference type="NCBI Taxonomy" id="106004"/>
    <lineage>
        <taxon>Eukaryota</taxon>
        <taxon>Fungi</taxon>
        <taxon>Dikarya</taxon>
        <taxon>Basidiomycota</taxon>
        <taxon>Pucciniomycotina</taxon>
        <taxon>Microbotryomycetes</taxon>
        <taxon>Leucosporidiales</taxon>
        <taxon>Leucosporidium</taxon>
    </lineage>
</organism>
<proteinExistence type="predicted"/>
<evidence type="ECO:0000256" key="4">
    <source>
        <dbReference type="ARBA" id="ARBA00023136"/>
    </source>
</evidence>
<protein>
    <recommendedName>
        <fullName evidence="6">TMEM205-like domain-containing protein</fullName>
    </recommendedName>
</protein>
<dbReference type="GO" id="GO:0016020">
    <property type="term" value="C:membrane"/>
    <property type="evidence" value="ECO:0007669"/>
    <property type="project" value="UniProtKB-SubCell"/>
</dbReference>
<keyword evidence="4 5" id="KW-0472">Membrane</keyword>
<evidence type="ECO:0000313" key="8">
    <source>
        <dbReference type="Proteomes" id="UP000193467"/>
    </source>
</evidence>
<dbReference type="InterPro" id="IPR053009">
    <property type="entry name" value="Xanthocillin_Biosynth-Assoc"/>
</dbReference>
<gene>
    <name evidence="7" type="ORF">BCR35DRAFT_261287</name>
</gene>
<dbReference type="InParanoid" id="A0A1Y2G1J6"/>
<dbReference type="OrthoDB" id="1641132at2759"/>
<dbReference type="PANTHER" id="PTHR23241">
    <property type="entry name" value="LATE EMBRYOGENESIS ABUNDANT PLANTS LEA-RELATED"/>
    <property type="match status" value="1"/>
</dbReference>
<evidence type="ECO:0000313" key="7">
    <source>
        <dbReference type="EMBL" id="ORY90766.1"/>
    </source>
</evidence>
<dbReference type="PANTHER" id="PTHR23241:SF102">
    <property type="entry name" value="LD23009P"/>
    <property type="match status" value="1"/>
</dbReference>
<dbReference type="InterPro" id="IPR025423">
    <property type="entry name" value="TMEM205-like"/>
</dbReference>
<feature type="transmembrane region" description="Helical" evidence="5">
    <location>
        <begin position="12"/>
        <end position="30"/>
    </location>
</feature>
<evidence type="ECO:0000256" key="1">
    <source>
        <dbReference type="ARBA" id="ARBA00004370"/>
    </source>
</evidence>
<dbReference type="Proteomes" id="UP000193467">
    <property type="component" value="Unassembled WGS sequence"/>
</dbReference>
<dbReference type="AlphaFoldDB" id="A0A1Y2G1J6"/>
<sequence length="171" mass="18545">SLAQAALSKRGLYNLVLGTVAGTTIWHSFINGPIAYKNLPRQQFGNLQSKLFPPFFALQTGGSALLLFMYSRANKLLRSDLNAWLLSGMGIVGLLNLTLVGPWTTKIMKRRHRLERLEGTTYDAPDAPPSSQMAALNKRFAIAHSVSSLLNLGFLGASVSLALLVGEYGLV</sequence>
<comment type="subcellular location">
    <subcellularLocation>
        <location evidence="1">Membrane</location>
    </subcellularLocation>
</comment>
<comment type="caution">
    <text evidence="7">The sequence shown here is derived from an EMBL/GenBank/DDBJ whole genome shotgun (WGS) entry which is preliminary data.</text>
</comment>
<evidence type="ECO:0000256" key="2">
    <source>
        <dbReference type="ARBA" id="ARBA00022692"/>
    </source>
</evidence>
<feature type="domain" description="TMEM205-like" evidence="6">
    <location>
        <begin position="15"/>
        <end position="112"/>
    </location>
</feature>
<keyword evidence="8" id="KW-1185">Reference proteome</keyword>
<evidence type="ECO:0000256" key="3">
    <source>
        <dbReference type="ARBA" id="ARBA00022989"/>
    </source>
</evidence>
<evidence type="ECO:0000256" key="5">
    <source>
        <dbReference type="SAM" id="Phobius"/>
    </source>
</evidence>